<evidence type="ECO:0000313" key="2">
    <source>
        <dbReference type="EMBL" id="OBZ71309.1"/>
    </source>
</evidence>
<keyword evidence="3" id="KW-1185">Reference proteome</keyword>
<evidence type="ECO:0000313" key="3">
    <source>
        <dbReference type="Proteomes" id="UP000092993"/>
    </source>
</evidence>
<sequence>MRCLQALGSSAVMSIGAATLADIYEPAREGHDDGYILQCSAVRSFTWADPRRSANGRFRLACDLLIGLVLLAFGVGSLLGSMLGGRYSDHVFSQLKAKNGGQSHPEMRLQSTMLAMIFCLRSL</sequence>
<name>A0A1C7M4M3_GRIFR</name>
<proteinExistence type="predicted"/>
<evidence type="ECO:0000256" key="1">
    <source>
        <dbReference type="SAM" id="Phobius"/>
    </source>
</evidence>
<dbReference type="Proteomes" id="UP000092993">
    <property type="component" value="Unassembled WGS sequence"/>
</dbReference>
<reference evidence="2 3" key="1">
    <citation type="submission" date="2016-03" db="EMBL/GenBank/DDBJ databases">
        <title>Whole genome sequencing of Grifola frondosa 9006-11.</title>
        <authorList>
            <person name="Min B."/>
            <person name="Park H."/>
            <person name="Kim J.-G."/>
            <person name="Cho H."/>
            <person name="Oh Y.-L."/>
            <person name="Kong W.-S."/>
            <person name="Choi I.-G."/>
        </authorList>
    </citation>
    <scope>NUCLEOTIDE SEQUENCE [LARGE SCALE GENOMIC DNA]</scope>
    <source>
        <strain evidence="2 3">9006-11</strain>
    </source>
</reference>
<keyword evidence="1" id="KW-1133">Transmembrane helix</keyword>
<comment type="caution">
    <text evidence="2">The sequence shown here is derived from an EMBL/GenBank/DDBJ whole genome shotgun (WGS) entry which is preliminary data.</text>
</comment>
<dbReference type="AlphaFoldDB" id="A0A1C7M4M3"/>
<keyword evidence="1" id="KW-0472">Membrane</keyword>
<dbReference type="STRING" id="5627.A0A1C7M4M3"/>
<organism evidence="2 3">
    <name type="scientific">Grifola frondosa</name>
    <name type="common">Maitake</name>
    <name type="synonym">Polyporus frondosus</name>
    <dbReference type="NCBI Taxonomy" id="5627"/>
    <lineage>
        <taxon>Eukaryota</taxon>
        <taxon>Fungi</taxon>
        <taxon>Dikarya</taxon>
        <taxon>Basidiomycota</taxon>
        <taxon>Agaricomycotina</taxon>
        <taxon>Agaricomycetes</taxon>
        <taxon>Polyporales</taxon>
        <taxon>Grifolaceae</taxon>
        <taxon>Grifola</taxon>
    </lineage>
</organism>
<gene>
    <name evidence="2" type="ORF">A0H81_08578</name>
</gene>
<protein>
    <submittedName>
        <fullName evidence="2">Uncharacterized protein</fullName>
    </submittedName>
</protein>
<dbReference type="OrthoDB" id="2585655at2759"/>
<dbReference type="EMBL" id="LUGG01000011">
    <property type="protein sequence ID" value="OBZ71309.1"/>
    <property type="molecule type" value="Genomic_DNA"/>
</dbReference>
<keyword evidence="1" id="KW-0812">Transmembrane</keyword>
<feature type="transmembrane region" description="Helical" evidence="1">
    <location>
        <begin position="64"/>
        <end position="84"/>
    </location>
</feature>
<accession>A0A1C7M4M3</accession>